<organism evidence="3 4">
    <name type="scientific">Ephemerocybe angulata</name>
    <dbReference type="NCBI Taxonomy" id="980116"/>
    <lineage>
        <taxon>Eukaryota</taxon>
        <taxon>Fungi</taxon>
        <taxon>Dikarya</taxon>
        <taxon>Basidiomycota</taxon>
        <taxon>Agaricomycotina</taxon>
        <taxon>Agaricomycetes</taxon>
        <taxon>Agaricomycetidae</taxon>
        <taxon>Agaricales</taxon>
        <taxon>Agaricineae</taxon>
        <taxon>Psathyrellaceae</taxon>
        <taxon>Ephemerocybe</taxon>
    </lineage>
</organism>
<dbReference type="AlphaFoldDB" id="A0A8H6HE11"/>
<accession>A0A8H6HE11</accession>
<comment type="caution">
    <text evidence="3">The sequence shown here is derived from an EMBL/GenBank/DDBJ whole genome shotgun (WGS) entry which is preliminary data.</text>
</comment>
<evidence type="ECO:0000313" key="3">
    <source>
        <dbReference type="EMBL" id="KAF6744670.1"/>
    </source>
</evidence>
<evidence type="ECO:0000256" key="2">
    <source>
        <dbReference type="SAM" id="Phobius"/>
    </source>
</evidence>
<feature type="transmembrane region" description="Helical" evidence="2">
    <location>
        <begin position="99"/>
        <end position="120"/>
    </location>
</feature>
<keyword evidence="4" id="KW-1185">Reference proteome</keyword>
<dbReference type="EMBL" id="JACGCI010000115">
    <property type="protein sequence ID" value="KAF6744670.1"/>
    <property type="molecule type" value="Genomic_DNA"/>
</dbReference>
<keyword evidence="2" id="KW-0812">Transmembrane</keyword>
<feature type="transmembrane region" description="Helical" evidence="2">
    <location>
        <begin position="56"/>
        <end position="79"/>
    </location>
</feature>
<sequence length="193" mass="21940">MLAYLIIQYVVIQGAILFLIVKFLREMHFTSPLPTAVRYAFPELQFCRPFEAQKTLIGAAFVLMLGSITVVMFIMGYLAHQKHRGLRSELLRVFYKDGITYFICLSIMTSVNVFITFAAPKDLQFLFLEMEVALHGILSTRMILHLRKADAQAFGHDSFEDLQQRGGMQMSSLRFEPHPQDTQSSAPAVETSP</sequence>
<feature type="compositionally biased region" description="Polar residues" evidence="1">
    <location>
        <begin position="180"/>
        <end position="193"/>
    </location>
</feature>
<feature type="region of interest" description="Disordered" evidence="1">
    <location>
        <begin position="173"/>
        <end position="193"/>
    </location>
</feature>
<keyword evidence="2" id="KW-0472">Membrane</keyword>
<reference evidence="3 4" key="1">
    <citation type="submission" date="2020-07" db="EMBL/GenBank/DDBJ databases">
        <title>Comparative genomics of pyrophilous fungi reveals a link between fire events and developmental genes.</title>
        <authorList>
            <consortium name="DOE Joint Genome Institute"/>
            <person name="Steindorff A.S."/>
            <person name="Carver A."/>
            <person name="Calhoun S."/>
            <person name="Stillman K."/>
            <person name="Liu H."/>
            <person name="Lipzen A."/>
            <person name="Pangilinan J."/>
            <person name="Labutti K."/>
            <person name="Bruns T.D."/>
            <person name="Grigoriev I.V."/>
        </authorList>
    </citation>
    <scope>NUCLEOTIDE SEQUENCE [LARGE SCALE GENOMIC DNA]</scope>
    <source>
        <strain evidence="3 4">CBS 144469</strain>
    </source>
</reference>
<feature type="transmembrane region" description="Helical" evidence="2">
    <location>
        <begin position="6"/>
        <end position="24"/>
    </location>
</feature>
<keyword evidence="2" id="KW-1133">Transmembrane helix</keyword>
<dbReference type="OrthoDB" id="3349377at2759"/>
<dbReference type="Proteomes" id="UP000521943">
    <property type="component" value="Unassembled WGS sequence"/>
</dbReference>
<evidence type="ECO:0000256" key="1">
    <source>
        <dbReference type="SAM" id="MobiDB-lite"/>
    </source>
</evidence>
<proteinExistence type="predicted"/>
<gene>
    <name evidence="3" type="ORF">DFP72DRAFT_63756</name>
</gene>
<protein>
    <submittedName>
        <fullName evidence="3">Uncharacterized protein</fullName>
    </submittedName>
</protein>
<name>A0A8H6HE11_9AGAR</name>
<evidence type="ECO:0000313" key="4">
    <source>
        <dbReference type="Proteomes" id="UP000521943"/>
    </source>
</evidence>